<evidence type="ECO:0000259" key="1">
    <source>
        <dbReference type="PROSITE" id="PS50943"/>
    </source>
</evidence>
<dbReference type="PANTHER" id="PTHR35010">
    <property type="entry name" value="BLL4672 PROTEIN-RELATED"/>
    <property type="match status" value="1"/>
</dbReference>
<comment type="caution">
    <text evidence="2">The sequence shown here is derived from an EMBL/GenBank/DDBJ whole genome shotgun (WGS) entry which is preliminary data.</text>
</comment>
<gene>
    <name evidence="2" type="ORF">JOD49_001937</name>
</gene>
<dbReference type="CDD" id="cd00093">
    <property type="entry name" value="HTH_XRE"/>
    <property type="match status" value="1"/>
</dbReference>
<dbReference type="RefSeq" id="WP_307822478.1">
    <property type="nucleotide sequence ID" value="NZ_JAFBBO010000001.1"/>
</dbReference>
<reference evidence="2 3" key="1">
    <citation type="submission" date="2021-01" db="EMBL/GenBank/DDBJ databases">
        <title>Sequencing the genomes of 1000 actinobacteria strains.</title>
        <authorList>
            <person name="Klenk H.-P."/>
        </authorList>
    </citation>
    <scope>NUCLEOTIDE SEQUENCE [LARGE SCALE GENOMIC DNA]</scope>
    <source>
        <strain evidence="2 3">DSM 46000</strain>
    </source>
</reference>
<dbReference type="Gene3D" id="3.30.450.180">
    <property type="match status" value="1"/>
</dbReference>
<proteinExistence type="predicted"/>
<evidence type="ECO:0000313" key="3">
    <source>
        <dbReference type="Proteomes" id="UP000698059"/>
    </source>
</evidence>
<dbReference type="Pfam" id="PF13560">
    <property type="entry name" value="HTH_31"/>
    <property type="match status" value="1"/>
</dbReference>
<dbReference type="Proteomes" id="UP000698059">
    <property type="component" value="Unassembled WGS sequence"/>
</dbReference>
<protein>
    <submittedName>
        <fullName evidence="2">Transcriptional regulator with XRE-family HTH domain</fullName>
    </submittedName>
</protein>
<dbReference type="Gene3D" id="1.10.260.40">
    <property type="entry name" value="lambda repressor-like DNA-binding domains"/>
    <property type="match status" value="1"/>
</dbReference>
<name>A0ABS2LF99_9CELL</name>
<keyword evidence="3" id="KW-1185">Reference proteome</keyword>
<dbReference type="InterPro" id="IPR041413">
    <property type="entry name" value="MLTR_LBD"/>
</dbReference>
<dbReference type="InterPro" id="IPR010982">
    <property type="entry name" value="Lambda_DNA-bd_dom_sf"/>
</dbReference>
<dbReference type="SUPFAM" id="SSF47413">
    <property type="entry name" value="lambda repressor-like DNA-binding domains"/>
    <property type="match status" value="1"/>
</dbReference>
<dbReference type="PANTHER" id="PTHR35010:SF4">
    <property type="entry name" value="BLL5781 PROTEIN"/>
    <property type="match status" value="1"/>
</dbReference>
<dbReference type="PROSITE" id="PS50943">
    <property type="entry name" value="HTH_CROC1"/>
    <property type="match status" value="1"/>
</dbReference>
<accession>A0ABS2LF99</accession>
<dbReference type="InterPro" id="IPR001387">
    <property type="entry name" value="Cro/C1-type_HTH"/>
</dbReference>
<sequence>MGALLRGWRERRRVSQLALSIEADVSTRHLSYVETGRSRPSPGLVARLGEVLDVPLRERNRLMLAAGYAPAHPETPVDGAALESLRLSLRAVLDAHDPFPAFVVDRTWTLIEANASVEVLLDGVDEDLLTEPVNVLRVGLHPRGMAPHVVDLARWRGELLGRLRRQVEWSADVDLAELHREVDAYPVPAVPAAGAGPADPERSGLAIPFRLRHGADELAFLGMVTTFGTPVDVTLSELTIETFLPADDRTAEVLRAAADARREAARSVAG</sequence>
<dbReference type="Pfam" id="PF17765">
    <property type="entry name" value="MLTR_LBD"/>
    <property type="match status" value="1"/>
</dbReference>
<organism evidence="2 3">
    <name type="scientific">Oerskovia jenensis</name>
    <dbReference type="NCBI Taxonomy" id="162169"/>
    <lineage>
        <taxon>Bacteria</taxon>
        <taxon>Bacillati</taxon>
        <taxon>Actinomycetota</taxon>
        <taxon>Actinomycetes</taxon>
        <taxon>Micrococcales</taxon>
        <taxon>Cellulomonadaceae</taxon>
        <taxon>Oerskovia</taxon>
    </lineage>
</organism>
<feature type="domain" description="HTH cro/C1-type" evidence="1">
    <location>
        <begin position="5"/>
        <end position="59"/>
    </location>
</feature>
<dbReference type="EMBL" id="JAFBBO010000001">
    <property type="protein sequence ID" value="MBM7479017.1"/>
    <property type="molecule type" value="Genomic_DNA"/>
</dbReference>
<dbReference type="SMART" id="SM00530">
    <property type="entry name" value="HTH_XRE"/>
    <property type="match status" value="1"/>
</dbReference>
<evidence type="ECO:0000313" key="2">
    <source>
        <dbReference type="EMBL" id="MBM7479017.1"/>
    </source>
</evidence>